<dbReference type="SUPFAM" id="SSF56349">
    <property type="entry name" value="DNA breaking-rejoining enzymes"/>
    <property type="match status" value="1"/>
</dbReference>
<protein>
    <submittedName>
        <fullName evidence="8">Integrase family protein</fullName>
    </submittedName>
</protein>
<evidence type="ECO:0000256" key="5">
    <source>
        <dbReference type="PROSITE-ProRule" id="PRU01248"/>
    </source>
</evidence>
<evidence type="ECO:0000259" key="7">
    <source>
        <dbReference type="PROSITE" id="PS51900"/>
    </source>
</evidence>
<keyword evidence="4" id="KW-0233">DNA recombination</keyword>
<evidence type="ECO:0000313" key="9">
    <source>
        <dbReference type="Proteomes" id="UP000008720"/>
    </source>
</evidence>
<dbReference type="AlphaFoldDB" id="E4TVJ2"/>
<dbReference type="InterPro" id="IPR010998">
    <property type="entry name" value="Integrase_recombinase_N"/>
</dbReference>
<evidence type="ECO:0000313" key="8">
    <source>
        <dbReference type="EMBL" id="ADR20124.1"/>
    </source>
</evidence>
<feature type="domain" description="Core-binding (CB)" evidence="7">
    <location>
        <begin position="102"/>
        <end position="184"/>
    </location>
</feature>
<feature type="domain" description="Tyr recombinase" evidence="6">
    <location>
        <begin position="201"/>
        <end position="376"/>
    </location>
</feature>
<dbReference type="InterPro" id="IPR004107">
    <property type="entry name" value="Integrase_SAM-like_N"/>
</dbReference>
<name>E4TVJ2_MARTH</name>
<dbReference type="InterPro" id="IPR050090">
    <property type="entry name" value="Tyrosine_recombinase_XerCD"/>
</dbReference>
<reference evidence="8 9" key="1">
    <citation type="journal article" date="2011" name="Stand. Genomic Sci.">
        <title>Complete genome sequence of Marivirga tractuosa type strain (H-43).</title>
        <authorList>
            <person name="Pagani I."/>
            <person name="Chertkov O."/>
            <person name="Lapidus A."/>
            <person name="Lucas S."/>
            <person name="Del Rio T.G."/>
            <person name="Tice H."/>
            <person name="Copeland A."/>
            <person name="Cheng J.F."/>
            <person name="Nolan M."/>
            <person name="Saunders E."/>
            <person name="Pitluck S."/>
            <person name="Held B."/>
            <person name="Goodwin L."/>
            <person name="Liolios K."/>
            <person name="Ovchinikova G."/>
            <person name="Ivanova N."/>
            <person name="Mavromatis K."/>
            <person name="Pati A."/>
            <person name="Chen A."/>
            <person name="Palaniappan K."/>
            <person name="Land M."/>
            <person name="Hauser L."/>
            <person name="Jeffries C.D."/>
            <person name="Detter J.C."/>
            <person name="Han C."/>
            <person name="Tapia R."/>
            <person name="Ngatchou-Djao O.D."/>
            <person name="Rohde M."/>
            <person name="Goker M."/>
            <person name="Spring S."/>
            <person name="Sikorski J."/>
            <person name="Woyke T."/>
            <person name="Bristow J."/>
            <person name="Eisen J.A."/>
            <person name="Markowitz V."/>
            <person name="Hugenholtz P."/>
            <person name="Klenk H.P."/>
            <person name="Kyrpides N.C."/>
        </authorList>
    </citation>
    <scope>NUCLEOTIDE SEQUENCE [LARGE SCALE GENOMIC DNA]</scope>
    <source>
        <strain evidence="9">ATCC 23168 / DSM 4126 / NBRC 15989 / NCIMB 1408 / VKM B-1430 / H-43</strain>
    </source>
</reference>
<gene>
    <name evidence="8" type="ordered locus">Ftrac_0113</name>
</gene>
<dbReference type="PROSITE" id="PS51900">
    <property type="entry name" value="CB"/>
    <property type="match status" value="1"/>
</dbReference>
<dbReference type="STRING" id="643867.Ftrac_0113"/>
<dbReference type="Gene3D" id="1.10.443.10">
    <property type="entry name" value="Intergrase catalytic core"/>
    <property type="match status" value="1"/>
</dbReference>
<organism evidence="8 9">
    <name type="scientific">Marivirga tractuosa (strain ATCC 23168 / DSM 4126 / NBRC 15989 / NCIMB 1408 / VKM B-1430 / H-43)</name>
    <name type="common">Microscilla tractuosa</name>
    <name type="synonym">Flexibacter tractuosus</name>
    <dbReference type="NCBI Taxonomy" id="643867"/>
    <lineage>
        <taxon>Bacteria</taxon>
        <taxon>Pseudomonadati</taxon>
        <taxon>Bacteroidota</taxon>
        <taxon>Cytophagia</taxon>
        <taxon>Cytophagales</taxon>
        <taxon>Marivirgaceae</taxon>
        <taxon>Marivirga</taxon>
    </lineage>
</organism>
<dbReference type="GO" id="GO:0006310">
    <property type="term" value="P:DNA recombination"/>
    <property type="evidence" value="ECO:0007669"/>
    <property type="project" value="UniProtKB-KW"/>
</dbReference>
<dbReference type="PANTHER" id="PTHR30349">
    <property type="entry name" value="PHAGE INTEGRASE-RELATED"/>
    <property type="match status" value="1"/>
</dbReference>
<dbReference type="PANTHER" id="PTHR30349:SF81">
    <property type="entry name" value="TYROSINE RECOMBINASE XERC"/>
    <property type="match status" value="1"/>
</dbReference>
<accession>E4TVJ2</accession>
<dbReference type="InterPro" id="IPR044068">
    <property type="entry name" value="CB"/>
</dbReference>
<evidence type="ECO:0000256" key="1">
    <source>
        <dbReference type="ARBA" id="ARBA00022829"/>
    </source>
</evidence>
<evidence type="ECO:0000256" key="4">
    <source>
        <dbReference type="ARBA" id="ARBA00023172"/>
    </source>
</evidence>
<evidence type="ECO:0000259" key="6">
    <source>
        <dbReference type="PROSITE" id="PS51898"/>
    </source>
</evidence>
<dbReference type="InterPro" id="IPR013762">
    <property type="entry name" value="Integrase-like_cat_sf"/>
</dbReference>
<dbReference type="HOGENOM" id="CLU_027562_9_5_10"/>
<dbReference type="Pfam" id="PF00589">
    <property type="entry name" value="Phage_integrase"/>
    <property type="match status" value="1"/>
</dbReference>
<keyword evidence="2" id="KW-0229">DNA integration</keyword>
<dbReference type="Gene3D" id="1.10.150.130">
    <property type="match status" value="1"/>
</dbReference>
<dbReference type="Proteomes" id="UP000008720">
    <property type="component" value="Chromosome"/>
</dbReference>
<sequence>MKNLDKMVSLRHLQIDGKRMIGIKFYPDKVLQALVKSLPNPKWHKKSQMVCIENTKENYYMLLERFKGVAWIDFRYFSKKGWQGSDDPTLVIRAYKKRALAPDVKRCPENYLNELNQRRYACSTVKSYIACFERFINYYSKKKMTELGEEEIKKFIQNLIDKKYSDSSVNMHINAIKFYYEVVEKMPNRFYDFARPQKEERLPEVLSKEEILQMIANCHNLKHKCIVSLLYSAGLRRSELLNLKLTDIDSGRMSILIRQAKGKKDRISILGNTILDDLRAYFKSYRPKVFLFEGAQGQQYSSTSVSKIVKKTAQRAGIKKRVTPHMLRHSFATHLLEAGTDLRYIQSLLGHNNSNTTEIYTHVAVNAFKKIRNPLDCQT</sequence>
<evidence type="ECO:0000256" key="2">
    <source>
        <dbReference type="ARBA" id="ARBA00022908"/>
    </source>
</evidence>
<dbReference type="KEGG" id="mtt:Ftrac_0113"/>
<dbReference type="RefSeq" id="WP_013452275.1">
    <property type="nucleotide sequence ID" value="NC_014759.1"/>
</dbReference>
<dbReference type="PROSITE" id="PS51898">
    <property type="entry name" value="TYR_RECOMBINASE"/>
    <property type="match status" value="1"/>
</dbReference>
<dbReference type="EMBL" id="CP002349">
    <property type="protein sequence ID" value="ADR20124.1"/>
    <property type="molecule type" value="Genomic_DNA"/>
</dbReference>
<keyword evidence="1" id="KW-0159">Chromosome partition</keyword>
<dbReference type="eggNOG" id="COG4974">
    <property type="taxonomic scope" value="Bacteria"/>
</dbReference>
<dbReference type="InterPro" id="IPR011010">
    <property type="entry name" value="DNA_brk_join_enz"/>
</dbReference>
<dbReference type="Pfam" id="PF13495">
    <property type="entry name" value="Phage_int_SAM_4"/>
    <property type="match status" value="1"/>
</dbReference>
<dbReference type="GO" id="GO:0015074">
    <property type="term" value="P:DNA integration"/>
    <property type="evidence" value="ECO:0007669"/>
    <property type="project" value="UniProtKB-KW"/>
</dbReference>
<dbReference type="GO" id="GO:0007059">
    <property type="term" value="P:chromosome segregation"/>
    <property type="evidence" value="ECO:0007669"/>
    <property type="project" value="UniProtKB-KW"/>
</dbReference>
<keyword evidence="3 5" id="KW-0238">DNA-binding</keyword>
<dbReference type="NCBIfam" id="NF040815">
    <property type="entry name" value="recomb_XerA_Arch"/>
    <property type="match status" value="1"/>
</dbReference>
<keyword evidence="9" id="KW-1185">Reference proteome</keyword>
<dbReference type="GO" id="GO:0003677">
    <property type="term" value="F:DNA binding"/>
    <property type="evidence" value="ECO:0007669"/>
    <property type="project" value="UniProtKB-UniRule"/>
</dbReference>
<evidence type="ECO:0000256" key="3">
    <source>
        <dbReference type="ARBA" id="ARBA00023125"/>
    </source>
</evidence>
<proteinExistence type="predicted"/>
<dbReference type="InterPro" id="IPR002104">
    <property type="entry name" value="Integrase_catalytic"/>
</dbReference>